<dbReference type="Pfam" id="PF02911">
    <property type="entry name" value="Formyl_trans_C"/>
    <property type="match status" value="2"/>
</dbReference>
<dbReference type="HAMAP" id="MF_00182">
    <property type="entry name" value="Formyl_trans"/>
    <property type="match status" value="1"/>
</dbReference>
<comment type="catalytic activity">
    <reaction evidence="7 8">
        <text>L-methionyl-tRNA(fMet) + (6R)-10-formyltetrahydrofolate = N-formyl-L-methionyl-tRNA(fMet) + (6S)-5,6,7,8-tetrahydrofolate + H(+)</text>
        <dbReference type="Rhea" id="RHEA:24380"/>
        <dbReference type="Rhea" id="RHEA-COMP:9952"/>
        <dbReference type="Rhea" id="RHEA-COMP:9953"/>
        <dbReference type="ChEBI" id="CHEBI:15378"/>
        <dbReference type="ChEBI" id="CHEBI:57453"/>
        <dbReference type="ChEBI" id="CHEBI:78530"/>
        <dbReference type="ChEBI" id="CHEBI:78844"/>
        <dbReference type="ChEBI" id="CHEBI:195366"/>
        <dbReference type="EC" id="2.1.2.9"/>
    </reaction>
</comment>
<dbReference type="GO" id="GO:0004479">
    <property type="term" value="F:methionyl-tRNA formyltransferase activity"/>
    <property type="evidence" value="ECO:0007669"/>
    <property type="project" value="UniProtKB-UniRule"/>
</dbReference>
<reference evidence="11 12" key="1">
    <citation type="journal article" date="2019" name="ISME J.">
        <title>Insights into ecological role of a new deltaproteobacterial order Candidatus Acidulodesulfobacterales by metagenomics and metatranscriptomics.</title>
        <authorList>
            <person name="Tan S."/>
            <person name="Liu J."/>
            <person name="Fang Y."/>
            <person name="Hedlund B.P."/>
            <person name="Lian Z.H."/>
            <person name="Huang L.Y."/>
            <person name="Li J.T."/>
            <person name="Huang L.N."/>
            <person name="Li W.J."/>
            <person name="Jiang H.C."/>
            <person name="Dong H.L."/>
            <person name="Shu W.S."/>
        </authorList>
    </citation>
    <scope>NUCLEOTIDE SEQUENCE [LARGE SCALE GENOMIC DNA]</scope>
    <source>
        <strain evidence="11">AP2</strain>
    </source>
</reference>
<feature type="domain" description="Formyl transferase N-terminal" evidence="9">
    <location>
        <begin position="11"/>
        <end position="193"/>
    </location>
</feature>
<dbReference type="EMBL" id="SGBC01000004">
    <property type="protein sequence ID" value="RZD15707.1"/>
    <property type="molecule type" value="Genomic_DNA"/>
</dbReference>
<evidence type="ECO:0000313" key="11">
    <source>
        <dbReference type="EMBL" id="RZD15707.1"/>
    </source>
</evidence>
<evidence type="ECO:0000256" key="5">
    <source>
        <dbReference type="ARBA" id="ARBA00022679"/>
    </source>
</evidence>
<dbReference type="CDD" id="cd08646">
    <property type="entry name" value="FMT_core_Met-tRNA-FMT_N"/>
    <property type="match status" value="1"/>
</dbReference>
<dbReference type="Pfam" id="PF00551">
    <property type="entry name" value="Formyl_trans_N"/>
    <property type="match status" value="1"/>
</dbReference>
<evidence type="ECO:0000256" key="4">
    <source>
        <dbReference type="ARBA" id="ARBA00016014"/>
    </source>
</evidence>
<name>A0A519BEM6_ACIG2</name>
<dbReference type="PANTHER" id="PTHR11138:SF5">
    <property type="entry name" value="METHIONYL-TRNA FORMYLTRANSFERASE, MITOCHONDRIAL"/>
    <property type="match status" value="1"/>
</dbReference>
<dbReference type="InterPro" id="IPR011034">
    <property type="entry name" value="Formyl_transferase-like_C_sf"/>
</dbReference>
<keyword evidence="6 8" id="KW-0648">Protein biosynthesis</keyword>
<dbReference type="InterPro" id="IPR037022">
    <property type="entry name" value="Formyl_trans_C_sf"/>
</dbReference>
<dbReference type="InterPro" id="IPR002376">
    <property type="entry name" value="Formyl_transf_N"/>
</dbReference>
<comment type="similarity">
    <text evidence="2 8">Belongs to the Fmt family.</text>
</comment>
<sequence length="448" mass="51050">MDYNINNIKPMKVVFMGTPEIAANSLISIIELTKKNIIELQCVYTKPETWNAKKSQYIKSPVSIISEKYDIPVRTPKTLKNNGDEIDYLADIKPDLIIVVAYGLILPEKILNIPLYGAINLHPSILPDLRGPSPIHYAILENLKFTGISIMALDERMDTGPIMAQMKIPIAKDEYFNELYSKVSKEGAYILSDIVKTLSFIHAIDDIHLNKKYKKIFTYASPQSGSILYRKDYRQYLTVTDKIDNETKKINFKLDEPDLIYSKIRTFSQSDNAYFIFEKKTIKIIKANLIIIKEQLKMCGENNENIDKDNLKIIYIKPKHNYCEFLNEDLNTNQQIIYNKLSSELLPDKINEISAKKNNCNNIFTQNSGNSKDNMPLNISSKQENGCGHDLIYKPGTVVIADKSGLVVSTLEKGVYLELLELKPESKKSMNYVDFINGTRIIPGIALQ</sequence>
<comment type="function">
    <text evidence="1 8">Attaches a formyl group to the free amino group of methionyl-tRNA(fMet). The formyl group appears to play a dual role in the initiator identity of N-formylmethionyl-tRNA by promoting its recognition by IF2 and preventing the misappropriation of this tRNA by the elongation apparatus.</text>
</comment>
<dbReference type="AlphaFoldDB" id="A0A519BEM6"/>
<evidence type="ECO:0000256" key="3">
    <source>
        <dbReference type="ARBA" id="ARBA00012261"/>
    </source>
</evidence>
<dbReference type="SUPFAM" id="SSF50486">
    <property type="entry name" value="FMT C-terminal domain-like"/>
    <property type="match status" value="1"/>
</dbReference>
<proteinExistence type="inferred from homology"/>
<dbReference type="EC" id="2.1.2.9" evidence="3 8"/>
<dbReference type="SUPFAM" id="SSF53328">
    <property type="entry name" value="Formyltransferase"/>
    <property type="match status" value="1"/>
</dbReference>
<evidence type="ECO:0000256" key="2">
    <source>
        <dbReference type="ARBA" id="ARBA00010699"/>
    </source>
</evidence>
<evidence type="ECO:0000313" key="12">
    <source>
        <dbReference type="Proteomes" id="UP000316562"/>
    </source>
</evidence>
<dbReference type="InterPro" id="IPR041711">
    <property type="entry name" value="Met-tRNA-FMT_N"/>
</dbReference>
<dbReference type="Gene3D" id="3.10.25.10">
    <property type="entry name" value="Formyl transferase, C-terminal domain"/>
    <property type="match status" value="1"/>
</dbReference>
<evidence type="ECO:0000259" key="9">
    <source>
        <dbReference type="Pfam" id="PF00551"/>
    </source>
</evidence>
<accession>A0A519BEM6</accession>
<protein>
    <recommendedName>
        <fullName evidence="4 8">Methionyl-tRNA formyltransferase</fullName>
        <ecNumber evidence="3 8">2.1.2.9</ecNumber>
    </recommendedName>
</protein>
<dbReference type="GO" id="GO:0005829">
    <property type="term" value="C:cytosol"/>
    <property type="evidence" value="ECO:0007669"/>
    <property type="project" value="TreeGrafter"/>
</dbReference>
<dbReference type="PANTHER" id="PTHR11138">
    <property type="entry name" value="METHIONYL-TRNA FORMYLTRANSFERASE"/>
    <property type="match status" value="1"/>
</dbReference>
<organism evidence="11 12">
    <name type="scientific">Acididesulfobacter guangdongensis</name>
    <dbReference type="NCBI Taxonomy" id="2597225"/>
    <lineage>
        <taxon>Bacteria</taxon>
        <taxon>Deltaproteobacteria</taxon>
        <taxon>Candidatus Acidulodesulfobacterales</taxon>
        <taxon>Candidatus Acididesulfobacter</taxon>
    </lineage>
</organism>
<dbReference type="InterPro" id="IPR005794">
    <property type="entry name" value="Fmt"/>
</dbReference>
<dbReference type="InterPro" id="IPR005793">
    <property type="entry name" value="Formyl_trans_C"/>
</dbReference>
<evidence type="ECO:0000256" key="8">
    <source>
        <dbReference type="HAMAP-Rule" id="MF_00182"/>
    </source>
</evidence>
<keyword evidence="5 8" id="KW-0808">Transferase</keyword>
<comment type="caution">
    <text evidence="11">The sequence shown here is derived from an EMBL/GenBank/DDBJ whole genome shotgun (WGS) entry which is preliminary data.</text>
</comment>
<evidence type="ECO:0000256" key="1">
    <source>
        <dbReference type="ARBA" id="ARBA00002606"/>
    </source>
</evidence>
<feature type="binding site" evidence="8">
    <location>
        <begin position="124"/>
        <end position="127"/>
    </location>
    <ligand>
        <name>(6S)-5,6,7,8-tetrahydrofolate</name>
        <dbReference type="ChEBI" id="CHEBI:57453"/>
    </ligand>
</feature>
<gene>
    <name evidence="8" type="primary">fmt</name>
    <name evidence="11" type="ORF">EVJ46_09285</name>
</gene>
<evidence type="ECO:0000259" key="10">
    <source>
        <dbReference type="Pfam" id="PF02911"/>
    </source>
</evidence>
<evidence type="ECO:0000256" key="7">
    <source>
        <dbReference type="ARBA" id="ARBA00048558"/>
    </source>
</evidence>
<feature type="domain" description="Formyl transferase C-terminal" evidence="10">
    <location>
        <begin position="242"/>
        <end position="301"/>
    </location>
</feature>
<dbReference type="Gene3D" id="3.40.50.170">
    <property type="entry name" value="Formyl transferase, N-terminal domain"/>
    <property type="match status" value="1"/>
</dbReference>
<dbReference type="Proteomes" id="UP000316562">
    <property type="component" value="Unassembled WGS sequence"/>
</dbReference>
<dbReference type="InterPro" id="IPR036477">
    <property type="entry name" value="Formyl_transf_N_sf"/>
</dbReference>
<feature type="domain" description="Formyl transferase C-terminal" evidence="10">
    <location>
        <begin position="385"/>
        <end position="439"/>
    </location>
</feature>
<evidence type="ECO:0000256" key="6">
    <source>
        <dbReference type="ARBA" id="ARBA00022917"/>
    </source>
</evidence>